<feature type="transmembrane region" description="Helical" evidence="9">
    <location>
        <begin position="222"/>
        <end position="241"/>
    </location>
</feature>
<keyword evidence="11" id="KW-1185">Reference proteome</keyword>
<keyword evidence="4 9" id="KW-0812">Transmembrane</keyword>
<dbReference type="InterPro" id="IPR038377">
    <property type="entry name" value="Na/Glc_symporter_sf"/>
</dbReference>
<dbReference type="PROSITE" id="PS50283">
    <property type="entry name" value="NA_SOLUT_SYMP_3"/>
    <property type="match status" value="1"/>
</dbReference>
<evidence type="ECO:0000256" key="6">
    <source>
        <dbReference type="ARBA" id="ARBA00022989"/>
    </source>
</evidence>
<evidence type="ECO:0000256" key="2">
    <source>
        <dbReference type="ARBA" id="ARBA00006434"/>
    </source>
</evidence>
<feature type="transmembrane region" description="Helical" evidence="9">
    <location>
        <begin position="120"/>
        <end position="145"/>
    </location>
</feature>
<accession>A0ABT1N2E6</accession>
<keyword evidence="6 9" id="KW-1133">Transmembrane helix</keyword>
<comment type="caution">
    <text evidence="10">The sequence shown here is derived from an EMBL/GenBank/DDBJ whole genome shotgun (WGS) entry which is preliminary data.</text>
</comment>
<evidence type="ECO:0000256" key="4">
    <source>
        <dbReference type="ARBA" id="ARBA00022692"/>
    </source>
</evidence>
<feature type="transmembrane region" description="Helical" evidence="9">
    <location>
        <begin position="299"/>
        <end position="320"/>
    </location>
</feature>
<dbReference type="InterPro" id="IPR001734">
    <property type="entry name" value="Na/solute_symporter"/>
</dbReference>
<comment type="subcellular location">
    <subcellularLocation>
        <location evidence="1">Membrane</location>
        <topology evidence="1">Multi-pass membrane protein</topology>
    </subcellularLocation>
</comment>
<feature type="transmembrane region" description="Helical" evidence="9">
    <location>
        <begin position="383"/>
        <end position="405"/>
    </location>
</feature>
<dbReference type="RefSeq" id="WP_255042911.1">
    <property type="nucleotide sequence ID" value="NZ_JANEYT010000025.1"/>
</dbReference>
<dbReference type="PANTHER" id="PTHR48086">
    <property type="entry name" value="SODIUM/PROLINE SYMPORTER-RELATED"/>
    <property type="match status" value="1"/>
</dbReference>
<evidence type="ECO:0000256" key="3">
    <source>
        <dbReference type="ARBA" id="ARBA00022448"/>
    </source>
</evidence>
<evidence type="ECO:0000256" key="1">
    <source>
        <dbReference type="ARBA" id="ARBA00004141"/>
    </source>
</evidence>
<comment type="similarity">
    <text evidence="2 8">Belongs to the sodium:solute symporter (SSF) (TC 2.A.21) family.</text>
</comment>
<evidence type="ECO:0000313" key="11">
    <source>
        <dbReference type="Proteomes" id="UP001524460"/>
    </source>
</evidence>
<evidence type="ECO:0000313" key="10">
    <source>
        <dbReference type="EMBL" id="MCQ1058885.1"/>
    </source>
</evidence>
<keyword evidence="3" id="KW-0813">Transport</keyword>
<evidence type="ECO:0000256" key="9">
    <source>
        <dbReference type="SAM" id="Phobius"/>
    </source>
</evidence>
<feature type="transmembrane region" description="Helical" evidence="9">
    <location>
        <begin position="157"/>
        <end position="177"/>
    </location>
</feature>
<dbReference type="InterPro" id="IPR050277">
    <property type="entry name" value="Sodium:Solute_Symporter"/>
</dbReference>
<feature type="transmembrane region" description="Helical" evidence="9">
    <location>
        <begin position="412"/>
        <end position="430"/>
    </location>
</feature>
<feature type="transmembrane region" description="Helical" evidence="9">
    <location>
        <begin position="262"/>
        <end position="287"/>
    </location>
</feature>
<feature type="transmembrane region" description="Helical" evidence="9">
    <location>
        <begin position="36"/>
        <end position="59"/>
    </location>
</feature>
<evidence type="ECO:0000256" key="7">
    <source>
        <dbReference type="ARBA" id="ARBA00023136"/>
    </source>
</evidence>
<reference evidence="10 11" key="1">
    <citation type="submission" date="2022-07" db="EMBL/GenBank/DDBJ databases">
        <title>Photobacterium pectinilyticum sp. nov., a marine bacterium isolated from surface seawater of Qingdao offshore.</title>
        <authorList>
            <person name="Wang X."/>
        </authorList>
    </citation>
    <scope>NUCLEOTIDE SEQUENCE [LARGE SCALE GENOMIC DNA]</scope>
    <source>
        <strain evidence="10 11">ZSDE20</strain>
    </source>
</reference>
<sequence length="479" mass="50317">MDNVTFIIVFGLYLIGITGFGIWVSRKHKSGEDFLLAGRSLGAFLLMGTTIATCIGTGSTMGAVGTGYNNGWLGAVYGLAVGIGLIATAIFFADSREKRFVTMSEEVAFYYGGNKSMKSVVGVLVFLASVGWLGGHIVGGGMYLSWATGIDLTTAKIITAIGFGLFTVIGGYVAVVWTDTIMAFVLFFGFLIMAGVSVYLVGGISPLEEVAGGRILSFGIDNMGWGAFLAIIVASSISIIATPSIRQRIYSGKDTKTIKKSFIVSGIVCAMFAFIPAIVGVSASILIPDLDKANFAFPQMAATILTPAVGLLVVIAGLSATMSSASSDAMAGTSILVRDLYPVLTKGKQAPSDLVVKISRFSLVITIVTALLFSITANDVLSYLTKMLSTITTGLAIAIILGRFWPRATWQGGLASIFGGSLTSLAVMTFPTLSNAVGHPAVPALVMAILCGVIVSLSTRREDFDPEEVLMQLKEERTI</sequence>
<feature type="transmembrane region" description="Helical" evidence="9">
    <location>
        <begin position="6"/>
        <end position="24"/>
    </location>
</feature>
<proteinExistence type="inferred from homology"/>
<feature type="transmembrane region" description="Helical" evidence="9">
    <location>
        <begin position="358"/>
        <end position="377"/>
    </location>
</feature>
<dbReference type="CDD" id="cd10322">
    <property type="entry name" value="SLC5sbd"/>
    <property type="match status" value="1"/>
</dbReference>
<dbReference type="Gene3D" id="1.20.1730.10">
    <property type="entry name" value="Sodium/glucose cotransporter"/>
    <property type="match status" value="1"/>
</dbReference>
<feature type="transmembrane region" description="Helical" evidence="9">
    <location>
        <begin position="436"/>
        <end position="457"/>
    </location>
</feature>
<organism evidence="10 11">
    <name type="scientific">Photobacterium pectinilyticum</name>
    <dbReference type="NCBI Taxonomy" id="2906793"/>
    <lineage>
        <taxon>Bacteria</taxon>
        <taxon>Pseudomonadati</taxon>
        <taxon>Pseudomonadota</taxon>
        <taxon>Gammaproteobacteria</taxon>
        <taxon>Vibrionales</taxon>
        <taxon>Vibrionaceae</taxon>
        <taxon>Photobacterium</taxon>
    </lineage>
</organism>
<keyword evidence="5" id="KW-0769">Symport</keyword>
<feature type="transmembrane region" description="Helical" evidence="9">
    <location>
        <begin position="71"/>
        <end position="93"/>
    </location>
</feature>
<keyword evidence="7 9" id="KW-0472">Membrane</keyword>
<dbReference type="Pfam" id="PF00474">
    <property type="entry name" value="SSF"/>
    <property type="match status" value="1"/>
</dbReference>
<name>A0ABT1N2E6_9GAMM</name>
<dbReference type="Proteomes" id="UP001524460">
    <property type="component" value="Unassembled WGS sequence"/>
</dbReference>
<evidence type="ECO:0000256" key="5">
    <source>
        <dbReference type="ARBA" id="ARBA00022847"/>
    </source>
</evidence>
<protein>
    <submittedName>
        <fullName evidence="10">Sodium:solute symporter family protein</fullName>
    </submittedName>
</protein>
<gene>
    <name evidence="10" type="ORF">NHN17_12555</name>
</gene>
<feature type="transmembrane region" description="Helical" evidence="9">
    <location>
        <begin position="184"/>
        <end position="202"/>
    </location>
</feature>
<dbReference type="PANTHER" id="PTHR48086:SF7">
    <property type="entry name" value="SODIUM-SOLUTE SYMPORTER-RELATED"/>
    <property type="match status" value="1"/>
</dbReference>
<dbReference type="EMBL" id="JANEYT010000025">
    <property type="protein sequence ID" value="MCQ1058885.1"/>
    <property type="molecule type" value="Genomic_DNA"/>
</dbReference>
<evidence type="ECO:0000256" key="8">
    <source>
        <dbReference type="RuleBase" id="RU362091"/>
    </source>
</evidence>